<feature type="compositionally biased region" description="Basic and acidic residues" evidence="1">
    <location>
        <begin position="59"/>
        <end position="69"/>
    </location>
</feature>
<evidence type="ECO:0000313" key="3">
    <source>
        <dbReference type="Proteomes" id="UP001529510"/>
    </source>
</evidence>
<dbReference type="Proteomes" id="UP001529510">
    <property type="component" value="Unassembled WGS sequence"/>
</dbReference>
<organism evidence="2 3">
    <name type="scientific">Cirrhinus mrigala</name>
    <name type="common">Mrigala</name>
    <dbReference type="NCBI Taxonomy" id="683832"/>
    <lineage>
        <taxon>Eukaryota</taxon>
        <taxon>Metazoa</taxon>
        <taxon>Chordata</taxon>
        <taxon>Craniata</taxon>
        <taxon>Vertebrata</taxon>
        <taxon>Euteleostomi</taxon>
        <taxon>Actinopterygii</taxon>
        <taxon>Neopterygii</taxon>
        <taxon>Teleostei</taxon>
        <taxon>Ostariophysi</taxon>
        <taxon>Cypriniformes</taxon>
        <taxon>Cyprinidae</taxon>
        <taxon>Labeoninae</taxon>
        <taxon>Labeonini</taxon>
        <taxon>Cirrhinus</taxon>
    </lineage>
</organism>
<evidence type="ECO:0000256" key="1">
    <source>
        <dbReference type="SAM" id="MobiDB-lite"/>
    </source>
</evidence>
<dbReference type="AlphaFoldDB" id="A0ABD0PTQ1"/>
<feature type="non-terminal residue" evidence="2">
    <location>
        <position position="1"/>
    </location>
</feature>
<protein>
    <submittedName>
        <fullName evidence="2">Uncharacterized protein</fullName>
    </submittedName>
</protein>
<accession>A0ABD0PTQ1</accession>
<proteinExistence type="predicted"/>
<feature type="compositionally biased region" description="Basic and acidic residues" evidence="1">
    <location>
        <begin position="30"/>
        <end position="52"/>
    </location>
</feature>
<feature type="region of interest" description="Disordered" evidence="1">
    <location>
        <begin position="20"/>
        <end position="69"/>
    </location>
</feature>
<keyword evidence="3" id="KW-1185">Reference proteome</keyword>
<comment type="caution">
    <text evidence="2">The sequence shown here is derived from an EMBL/GenBank/DDBJ whole genome shotgun (WGS) entry which is preliminary data.</text>
</comment>
<evidence type="ECO:0000313" key="2">
    <source>
        <dbReference type="EMBL" id="KAL0177100.1"/>
    </source>
</evidence>
<gene>
    <name evidence="2" type="ORF">M9458_025994</name>
</gene>
<sequence>VVLTPRLELAEQEARVELEATAELAGNQDGAERTEDPYGRPKEHCSRVDRTADSNGGAEDYRSGADRTEYPCGKADKLEVHHDKQVGLETIATEMVQLNTPMMEQMEFKSTELETTKAAQAEQMTTT</sequence>
<reference evidence="2 3" key="1">
    <citation type="submission" date="2024-05" db="EMBL/GenBank/DDBJ databases">
        <title>Genome sequencing and assembly of Indian major carp, Cirrhinus mrigala (Hamilton, 1822).</title>
        <authorList>
            <person name="Mohindra V."/>
            <person name="Chowdhury L.M."/>
            <person name="Lal K."/>
            <person name="Jena J.K."/>
        </authorList>
    </citation>
    <scope>NUCLEOTIDE SEQUENCE [LARGE SCALE GENOMIC DNA]</scope>
    <source>
        <strain evidence="2">CM1030</strain>
        <tissue evidence="2">Blood</tissue>
    </source>
</reference>
<name>A0ABD0PTQ1_CIRMR</name>
<dbReference type="EMBL" id="JAMKFB020000013">
    <property type="protein sequence ID" value="KAL0177100.1"/>
    <property type="molecule type" value="Genomic_DNA"/>
</dbReference>